<dbReference type="Gene3D" id="3.10.350.10">
    <property type="entry name" value="LysM domain"/>
    <property type="match status" value="3"/>
</dbReference>
<reference evidence="3 4" key="1">
    <citation type="submission" date="2016-10" db="EMBL/GenBank/DDBJ databases">
        <authorList>
            <person name="de Groot N.N."/>
        </authorList>
    </citation>
    <scope>NUCLEOTIDE SEQUENCE [LARGE SCALE GENOMIC DNA]</scope>
    <source>
        <strain evidence="3 4">CGMCC 1.7005</strain>
    </source>
</reference>
<dbReference type="STRING" id="477690.SAMN05216474_1901"/>
<evidence type="ECO:0000259" key="2">
    <source>
        <dbReference type="PROSITE" id="PS51782"/>
    </source>
</evidence>
<evidence type="ECO:0000256" key="1">
    <source>
        <dbReference type="SAM" id="SignalP"/>
    </source>
</evidence>
<dbReference type="GO" id="GO:0008932">
    <property type="term" value="F:lytic endotransglycosylase activity"/>
    <property type="evidence" value="ECO:0007669"/>
    <property type="project" value="TreeGrafter"/>
</dbReference>
<keyword evidence="1" id="KW-0732">Signal</keyword>
<dbReference type="Proteomes" id="UP000236454">
    <property type="component" value="Unassembled WGS sequence"/>
</dbReference>
<dbReference type="Gene3D" id="3.40.50.2300">
    <property type="match status" value="2"/>
</dbReference>
<dbReference type="CDD" id="cd06268">
    <property type="entry name" value="PBP1_ABC_transporter_LIVBP-like"/>
    <property type="match status" value="1"/>
</dbReference>
<sequence length="617" mass="68741">MRFIGILVMMLLASTLVAQEGANKKDKIETTMVNGKKCLVHVVESGNTLYSLHRQYEVAIAEIVALNPNAEAGLQVGQVVYIPLENSNIQTHKIHIVEARQTLYGISRLYDVSVADIVALNPGADQGLQIGQQLKIPTLDVTSTPVKEVEKNTSQPIVNNQPLVPNTPSVQWPDSVETHTVQKGETLYRIALAHKVTMLDIVKENDIVNGEIKVGQILVIPTKEKAPVFAENAIPFISDSNYVAPKFEQKSKYKVAVILPFHITKNPEVLSGMITPATELNKLTDLSVDFYMGAKMALDSLAKLGLTAEVKFYDSKASAAEVESILKGYDFKNTDIIIGPLFNQTITPVANWAKANNARMIVPFNANTSVLKSNPYVSFALPSDLTLIKSLAHYYALEHGDDNVVLVKSGLAKDNDAYRVFREEFNRLTTPQSYRAVLKEVQLTDAGKELSAAIVKDTLTVFVDLSSDKAHAMRFLTTLNRVKNESKHEDARVAVVGVNDWMKFDDLSNYYKNRFQLHYASPNHLDYSTPAMKTFVTSYRTLYNADPSKYAVQGFDVTYAYLSQYLLMRNVNEGLMNDIRLESRGVGNGTENGTCFILKQENFEIKRVGKVINQRVY</sequence>
<dbReference type="AlphaFoldDB" id="A0A1I7A554"/>
<protein>
    <submittedName>
        <fullName evidence="3">ABC-type branched-chain amino acid transport system, substrate-binding protein</fullName>
    </submittedName>
</protein>
<dbReference type="PANTHER" id="PTHR33734:SF22">
    <property type="entry name" value="MEMBRANE-BOUND LYTIC MUREIN TRANSGLYCOSYLASE D"/>
    <property type="match status" value="1"/>
</dbReference>
<dbReference type="CDD" id="cd00118">
    <property type="entry name" value="LysM"/>
    <property type="match status" value="3"/>
</dbReference>
<name>A0A1I7A554_9FLAO</name>
<dbReference type="InterPro" id="IPR028082">
    <property type="entry name" value="Peripla_BP_I"/>
</dbReference>
<organism evidence="3 4">
    <name type="scientific">Lishizhenia tianjinensis</name>
    <dbReference type="NCBI Taxonomy" id="477690"/>
    <lineage>
        <taxon>Bacteria</taxon>
        <taxon>Pseudomonadati</taxon>
        <taxon>Bacteroidota</taxon>
        <taxon>Flavobacteriia</taxon>
        <taxon>Flavobacteriales</taxon>
        <taxon>Crocinitomicaceae</taxon>
        <taxon>Lishizhenia</taxon>
    </lineage>
</organism>
<dbReference type="RefSeq" id="WP_090248768.1">
    <property type="nucleotide sequence ID" value="NZ_FPAS01000002.1"/>
</dbReference>
<proteinExistence type="predicted"/>
<dbReference type="PANTHER" id="PTHR33734">
    <property type="entry name" value="LYSM DOMAIN-CONTAINING GPI-ANCHORED PROTEIN 2"/>
    <property type="match status" value="1"/>
</dbReference>
<dbReference type="InterPro" id="IPR018392">
    <property type="entry name" value="LysM"/>
</dbReference>
<gene>
    <name evidence="3" type="ORF">SAMN05216474_1901</name>
</gene>
<dbReference type="SMART" id="SM00257">
    <property type="entry name" value="LysM"/>
    <property type="match status" value="3"/>
</dbReference>
<keyword evidence="4" id="KW-1185">Reference proteome</keyword>
<evidence type="ECO:0000313" key="3">
    <source>
        <dbReference type="EMBL" id="SFT70061.1"/>
    </source>
</evidence>
<dbReference type="InterPro" id="IPR036779">
    <property type="entry name" value="LysM_dom_sf"/>
</dbReference>
<dbReference type="SUPFAM" id="SSF53822">
    <property type="entry name" value="Periplasmic binding protein-like I"/>
    <property type="match status" value="1"/>
</dbReference>
<evidence type="ECO:0000313" key="4">
    <source>
        <dbReference type="Proteomes" id="UP000236454"/>
    </source>
</evidence>
<feature type="signal peptide" evidence="1">
    <location>
        <begin position="1"/>
        <end position="18"/>
    </location>
</feature>
<dbReference type="EMBL" id="FPAS01000002">
    <property type="protein sequence ID" value="SFT70061.1"/>
    <property type="molecule type" value="Genomic_DNA"/>
</dbReference>
<dbReference type="Pfam" id="PF01476">
    <property type="entry name" value="LysM"/>
    <property type="match status" value="3"/>
</dbReference>
<dbReference type="SUPFAM" id="SSF54106">
    <property type="entry name" value="LysM domain"/>
    <property type="match status" value="3"/>
</dbReference>
<dbReference type="PROSITE" id="PS51782">
    <property type="entry name" value="LYSM"/>
    <property type="match status" value="3"/>
</dbReference>
<accession>A0A1I7A554</accession>
<feature type="domain" description="LysM" evidence="2">
    <location>
        <begin position="177"/>
        <end position="220"/>
    </location>
</feature>
<feature type="domain" description="LysM" evidence="2">
    <location>
        <begin position="93"/>
        <end position="136"/>
    </location>
</feature>
<feature type="domain" description="LysM" evidence="2">
    <location>
        <begin position="39"/>
        <end position="82"/>
    </location>
</feature>
<dbReference type="OrthoDB" id="2149800at2"/>
<feature type="chain" id="PRO_5014971050" evidence="1">
    <location>
        <begin position="19"/>
        <end position="617"/>
    </location>
</feature>